<dbReference type="NCBIfam" id="TIGR01300">
    <property type="entry name" value="CPA3_mnhG_phaG"/>
    <property type="match status" value="1"/>
</dbReference>
<dbReference type="InterPro" id="IPR005133">
    <property type="entry name" value="PhaG_MnhG_YufB"/>
</dbReference>
<keyword evidence="2" id="KW-1133">Transmembrane helix</keyword>
<dbReference type="EMBL" id="BAAAHP010000038">
    <property type="protein sequence ID" value="GAA0927981.1"/>
    <property type="molecule type" value="Genomic_DNA"/>
</dbReference>
<evidence type="ECO:0000256" key="1">
    <source>
        <dbReference type="ARBA" id="ARBA00008404"/>
    </source>
</evidence>
<dbReference type="PANTHER" id="PTHR34703">
    <property type="entry name" value="ANTIPORTER SUBUNIT MNHG2-RELATED"/>
    <property type="match status" value="1"/>
</dbReference>
<organism evidence="3 4">
    <name type="scientific">Pseudonocardia zijingensis</name>
    <dbReference type="NCBI Taxonomy" id="153376"/>
    <lineage>
        <taxon>Bacteria</taxon>
        <taxon>Bacillati</taxon>
        <taxon>Actinomycetota</taxon>
        <taxon>Actinomycetes</taxon>
        <taxon>Pseudonocardiales</taxon>
        <taxon>Pseudonocardiaceae</taxon>
        <taxon>Pseudonocardia</taxon>
    </lineage>
</organism>
<evidence type="ECO:0000256" key="2">
    <source>
        <dbReference type="SAM" id="Phobius"/>
    </source>
</evidence>
<feature type="transmembrane region" description="Helical" evidence="2">
    <location>
        <begin position="6"/>
        <end position="26"/>
    </location>
</feature>
<dbReference type="PANTHER" id="PTHR34703:SF1">
    <property type="entry name" value="ANTIPORTER SUBUNIT MNHG2-RELATED"/>
    <property type="match status" value="1"/>
</dbReference>
<evidence type="ECO:0000313" key="4">
    <source>
        <dbReference type="Proteomes" id="UP001499967"/>
    </source>
</evidence>
<accession>A0ABN1PGS1</accession>
<sequence length="113" mass="11951">MILDVVSAVLMLVGAVSCVLGAIGLVRLPDLPSRLQAATKPQTLGLLLILAGTALRLEMESAVTLVLVALFQVITAPVISQLLGRTAYRGGSVHPEHLVVDELAGRMPEEMDR</sequence>
<comment type="caution">
    <text evidence="3">The sequence shown here is derived from an EMBL/GenBank/DDBJ whole genome shotgun (WGS) entry which is preliminary data.</text>
</comment>
<feature type="transmembrane region" description="Helical" evidence="2">
    <location>
        <begin position="61"/>
        <end position="79"/>
    </location>
</feature>
<comment type="similarity">
    <text evidence="1">Belongs to the CPA3 antiporters (TC 2.A.63) subunit G family.</text>
</comment>
<dbReference type="NCBIfam" id="NF009314">
    <property type="entry name" value="PRK12674.1-2"/>
    <property type="match status" value="1"/>
</dbReference>
<dbReference type="RefSeq" id="WP_343940195.1">
    <property type="nucleotide sequence ID" value="NZ_BAAAHP010000038.1"/>
</dbReference>
<name>A0ABN1PGS1_9PSEU</name>
<dbReference type="Pfam" id="PF03334">
    <property type="entry name" value="PhaG_MnhG_YufB"/>
    <property type="match status" value="1"/>
</dbReference>
<keyword evidence="4" id="KW-1185">Reference proteome</keyword>
<proteinExistence type="inferred from homology"/>
<dbReference type="Proteomes" id="UP001499967">
    <property type="component" value="Unassembled WGS sequence"/>
</dbReference>
<evidence type="ECO:0000313" key="3">
    <source>
        <dbReference type="EMBL" id="GAA0927981.1"/>
    </source>
</evidence>
<gene>
    <name evidence="3" type="primary">mnhG</name>
    <name evidence="3" type="ORF">GCM10009559_14110</name>
</gene>
<keyword evidence="2" id="KW-0812">Transmembrane</keyword>
<protein>
    <submittedName>
        <fullName evidence="3">Monovalent cation/H(+) antiporter subunit G</fullName>
    </submittedName>
</protein>
<reference evidence="3 4" key="1">
    <citation type="journal article" date="2019" name="Int. J. Syst. Evol. Microbiol.">
        <title>The Global Catalogue of Microorganisms (GCM) 10K type strain sequencing project: providing services to taxonomists for standard genome sequencing and annotation.</title>
        <authorList>
            <consortium name="The Broad Institute Genomics Platform"/>
            <consortium name="The Broad Institute Genome Sequencing Center for Infectious Disease"/>
            <person name="Wu L."/>
            <person name="Ma J."/>
        </authorList>
    </citation>
    <scope>NUCLEOTIDE SEQUENCE [LARGE SCALE GENOMIC DNA]</scope>
    <source>
        <strain evidence="3 4">JCM 11117</strain>
    </source>
</reference>
<keyword evidence="2" id="KW-0472">Membrane</keyword>